<comment type="cofactor">
    <cofactor evidence="1">
        <name>pyridoxal 5'-phosphate</name>
        <dbReference type="ChEBI" id="CHEBI:597326"/>
    </cofactor>
</comment>
<dbReference type="InterPro" id="IPR015422">
    <property type="entry name" value="PyrdxlP-dep_Trfase_small"/>
</dbReference>
<evidence type="ECO:0000313" key="8">
    <source>
        <dbReference type="EMBL" id="QIZ10189.1"/>
    </source>
</evidence>
<dbReference type="Gene3D" id="3.40.640.10">
    <property type="entry name" value="Type I PLP-dependent aspartate aminotransferase-like (Major domain)"/>
    <property type="match status" value="1"/>
</dbReference>
<dbReference type="InterPro" id="IPR000192">
    <property type="entry name" value="Aminotrans_V_dom"/>
</dbReference>
<organism evidence="8 9">
    <name type="scientific">Priestia megaterium</name>
    <name type="common">Bacillus megaterium</name>
    <dbReference type="NCBI Taxonomy" id="1404"/>
    <lineage>
        <taxon>Bacteria</taxon>
        <taxon>Bacillati</taxon>
        <taxon>Bacillota</taxon>
        <taxon>Bacilli</taxon>
        <taxon>Bacillales</taxon>
        <taxon>Bacillaceae</taxon>
        <taxon>Priestia</taxon>
    </lineage>
</organism>
<dbReference type="NCBIfam" id="NF002806">
    <property type="entry name" value="PRK02948.1"/>
    <property type="match status" value="1"/>
</dbReference>
<dbReference type="GO" id="GO:0031071">
    <property type="term" value="F:cysteine desulfurase activity"/>
    <property type="evidence" value="ECO:0007669"/>
    <property type="project" value="UniProtKB-ARBA"/>
</dbReference>
<dbReference type="InterPro" id="IPR015421">
    <property type="entry name" value="PyrdxlP-dep_Trfase_major"/>
</dbReference>
<reference evidence="8 9" key="1">
    <citation type="submission" date="2020-04" db="EMBL/GenBank/DDBJ databases">
        <title>Genome-Wide Identification of 5-Methylcytosine Sites in Bacterial Genomes By High-Throughput Sequencing of MspJI Restriction Fragments.</title>
        <authorList>
            <person name="Wu V."/>
        </authorList>
    </citation>
    <scope>NUCLEOTIDE SEQUENCE [LARGE SCALE GENOMIC DNA]</scope>
    <source>
        <strain evidence="8 9">S2</strain>
    </source>
</reference>
<proteinExistence type="inferred from homology"/>
<evidence type="ECO:0000256" key="6">
    <source>
        <dbReference type="ARBA" id="ARBA00023014"/>
    </source>
</evidence>
<reference evidence="8 9" key="2">
    <citation type="submission" date="2020-04" db="EMBL/GenBank/DDBJ databases">
        <authorList>
            <person name="Fomenkov A."/>
            <person name="Anton B.P."/>
            <person name="Roberts R.J."/>
        </authorList>
    </citation>
    <scope>NUCLEOTIDE SEQUENCE [LARGE SCALE GENOMIC DNA]</scope>
    <source>
        <strain evidence="8 9">S2</strain>
    </source>
</reference>
<dbReference type="GO" id="GO:0051536">
    <property type="term" value="F:iron-sulfur cluster binding"/>
    <property type="evidence" value="ECO:0007669"/>
    <property type="project" value="UniProtKB-KW"/>
</dbReference>
<evidence type="ECO:0000256" key="1">
    <source>
        <dbReference type="ARBA" id="ARBA00001933"/>
    </source>
</evidence>
<dbReference type="Proteomes" id="UP000501868">
    <property type="component" value="Chromosome"/>
</dbReference>
<dbReference type="AlphaFoldDB" id="A0A6H1P9D9"/>
<sequence>MIYFDNSATTKPFKDVIDSFVTVSSEYYGNPSSLHSMGGQAEKLLSQAREQVSKLLTVKPSEIYFTSGGTEGNNIAIKGSALLHKNKGRHLITSSVEHPSVRAAMEQLEQEGFEITYLPVDRFGRINVSDLEKAIRKDTILISIMQVNNEVGTVQPIKEIGDLLKKHPTILFHVDAVQGIGKIPLSLYKNRVDLCSISGHKFHGLKGTGALFIREGVRLAPLFSGGNQERKIRSGTENVAGAVAMAKALRMTLMKGEAEMVRMKNIHSLLRKGLAEIEGVQIHTPIENAAPHILNFSLKGIKTEVFIHSLERKGIFVSTTSACSSKKKSPSKTLLAMGVHETQAESAIRISLSFENTREEAVTALVAFKESANQLRKVMK</sequence>
<evidence type="ECO:0000259" key="7">
    <source>
        <dbReference type="Pfam" id="PF00266"/>
    </source>
</evidence>
<protein>
    <submittedName>
        <fullName evidence="8">Cysteine desulfurase</fullName>
    </submittedName>
</protein>
<dbReference type="Pfam" id="PF00266">
    <property type="entry name" value="Aminotran_5"/>
    <property type="match status" value="1"/>
</dbReference>
<keyword evidence="6" id="KW-0411">Iron-sulfur</keyword>
<dbReference type="Gene3D" id="3.90.1150.10">
    <property type="entry name" value="Aspartate Aminotransferase, domain 1"/>
    <property type="match status" value="1"/>
</dbReference>
<dbReference type="FunFam" id="3.40.640.10:FF:000084">
    <property type="entry name" value="IscS-like cysteine desulfurase"/>
    <property type="match status" value="1"/>
</dbReference>
<keyword evidence="3" id="KW-0479">Metal-binding</keyword>
<dbReference type="PANTHER" id="PTHR11601">
    <property type="entry name" value="CYSTEINE DESULFURYLASE FAMILY MEMBER"/>
    <property type="match status" value="1"/>
</dbReference>
<evidence type="ECO:0000256" key="2">
    <source>
        <dbReference type="ARBA" id="ARBA00006490"/>
    </source>
</evidence>
<evidence type="ECO:0000313" key="9">
    <source>
        <dbReference type="Proteomes" id="UP000501868"/>
    </source>
</evidence>
<dbReference type="InterPro" id="IPR016454">
    <property type="entry name" value="Cysteine_dSase"/>
</dbReference>
<keyword evidence="5" id="KW-0408">Iron</keyword>
<dbReference type="GO" id="GO:0046872">
    <property type="term" value="F:metal ion binding"/>
    <property type="evidence" value="ECO:0007669"/>
    <property type="project" value="UniProtKB-KW"/>
</dbReference>
<dbReference type="PIRSF" id="PIRSF005572">
    <property type="entry name" value="NifS"/>
    <property type="match status" value="1"/>
</dbReference>
<dbReference type="EMBL" id="CP051128">
    <property type="protein sequence ID" value="QIZ10189.1"/>
    <property type="molecule type" value="Genomic_DNA"/>
</dbReference>
<gene>
    <name evidence="8" type="ORF">HFZ78_28595</name>
</gene>
<feature type="domain" description="Aminotransferase class V" evidence="7">
    <location>
        <begin position="2"/>
        <end position="360"/>
    </location>
</feature>
<evidence type="ECO:0000256" key="4">
    <source>
        <dbReference type="ARBA" id="ARBA00022898"/>
    </source>
</evidence>
<comment type="similarity">
    <text evidence="2">Belongs to the class-V pyridoxal-phosphate-dependent aminotransferase family. NifS/IscS subfamily.</text>
</comment>
<dbReference type="SUPFAM" id="SSF53383">
    <property type="entry name" value="PLP-dependent transferases"/>
    <property type="match status" value="1"/>
</dbReference>
<accession>A0A6H1P9D9</accession>
<name>A0A6H1P9D9_PRIMG</name>
<evidence type="ECO:0000256" key="3">
    <source>
        <dbReference type="ARBA" id="ARBA00022723"/>
    </source>
</evidence>
<evidence type="ECO:0000256" key="5">
    <source>
        <dbReference type="ARBA" id="ARBA00023004"/>
    </source>
</evidence>
<dbReference type="PANTHER" id="PTHR11601:SF50">
    <property type="entry name" value="CYSTEINE DESULFURASE ISCS 2-RELATED"/>
    <property type="match status" value="1"/>
</dbReference>
<dbReference type="InterPro" id="IPR015424">
    <property type="entry name" value="PyrdxlP-dep_Trfase"/>
</dbReference>
<keyword evidence="4" id="KW-0663">Pyridoxal phosphate</keyword>